<dbReference type="GO" id="GO:0016787">
    <property type="term" value="F:hydrolase activity"/>
    <property type="evidence" value="ECO:0007669"/>
    <property type="project" value="UniProtKB-KW"/>
</dbReference>
<evidence type="ECO:0000256" key="3">
    <source>
        <dbReference type="RuleBase" id="RU361235"/>
    </source>
</evidence>
<evidence type="ECO:0000313" key="5">
    <source>
        <dbReference type="EMBL" id="PCG10730.1"/>
    </source>
</evidence>
<feature type="signal peptide" evidence="3">
    <location>
        <begin position="1"/>
        <end position="30"/>
    </location>
</feature>
<keyword evidence="6" id="KW-1185">Reference proteome</keyword>
<keyword evidence="2 3" id="KW-0378">Hydrolase</keyword>
<name>A0A2A4I287_9SPHN</name>
<dbReference type="InterPro" id="IPR019826">
    <property type="entry name" value="Carboxylesterase_B_AS"/>
</dbReference>
<feature type="domain" description="Carboxylesterase type B" evidence="4">
    <location>
        <begin position="31"/>
        <end position="471"/>
    </location>
</feature>
<evidence type="ECO:0000259" key="4">
    <source>
        <dbReference type="Pfam" id="PF00135"/>
    </source>
</evidence>
<dbReference type="AlphaFoldDB" id="A0A2A4I287"/>
<feature type="chain" id="PRO_5011833221" description="Carboxylic ester hydrolase" evidence="3">
    <location>
        <begin position="31"/>
        <end position="486"/>
    </location>
</feature>
<proteinExistence type="inferred from homology"/>
<keyword evidence="3" id="KW-0732">Signal</keyword>
<dbReference type="PANTHER" id="PTHR11559">
    <property type="entry name" value="CARBOXYLESTERASE"/>
    <property type="match status" value="1"/>
</dbReference>
<protein>
    <recommendedName>
        <fullName evidence="3">Carboxylic ester hydrolase</fullName>
        <ecNumber evidence="3">3.1.1.-</ecNumber>
    </recommendedName>
</protein>
<dbReference type="Gene3D" id="3.40.50.1820">
    <property type="entry name" value="alpha/beta hydrolase"/>
    <property type="match status" value="1"/>
</dbReference>
<dbReference type="EMBL" id="NWVD01000001">
    <property type="protein sequence ID" value="PCG10730.1"/>
    <property type="molecule type" value="Genomic_DNA"/>
</dbReference>
<dbReference type="InterPro" id="IPR050309">
    <property type="entry name" value="Type-B_Carboxylest/Lipase"/>
</dbReference>
<dbReference type="InterPro" id="IPR029058">
    <property type="entry name" value="AB_hydrolase_fold"/>
</dbReference>
<comment type="caution">
    <text evidence="5">The sequence shown here is derived from an EMBL/GenBank/DDBJ whole genome shotgun (WGS) entry which is preliminary data.</text>
</comment>
<organism evidence="5 6">
    <name type="scientific">Sphingomonas ginsenosidimutans</name>
    <dbReference type="NCBI Taxonomy" id="862134"/>
    <lineage>
        <taxon>Bacteria</taxon>
        <taxon>Pseudomonadati</taxon>
        <taxon>Pseudomonadota</taxon>
        <taxon>Alphaproteobacteria</taxon>
        <taxon>Sphingomonadales</taxon>
        <taxon>Sphingomonadaceae</taxon>
        <taxon>Sphingomonas</taxon>
    </lineage>
</organism>
<comment type="similarity">
    <text evidence="1 3">Belongs to the type-B carboxylesterase/lipase family.</text>
</comment>
<dbReference type="EC" id="3.1.1.-" evidence="3"/>
<evidence type="ECO:0000313" key="6">
    <source>
        <dbReference type="Proteomes" id="UP000218784"/>
    </source>
</evidence>
<evidence type="ECO:0000256" key="2">
    <source>
        <dbReference type="ARBA" id="ARBA00022801"/>
    </source>
</evidence>
<gene>
    <name evidence="5" type="ORF">COA17_04970</name>
</gene>
<dbReference type="Proteomes" id="UP000218784">
    <property type="component" value="Unassembled WGS sequence"/>
</dbReference>
<sequence>MWRRRRSGGEDRPVRIVAAAALLWAAPAAAQVADTTAGPVRGVTEGGLTEGKRIVFRGIPFAAPPLGALRWTPPAPVARWRGVRDARRPARACIQQDHGWNRADHAFRAEDCLTLDVGTAALSGRRPVLVWIHGGGNYAGSPGDMAAGPLVDRGIVVVGVRYRLGALGFLVRRGVAGGNWALQDQIAALRWVRANIARFGGDPGRVTIAGESAGAQDVGLLLAAPAARGLFARAILGSGTPGFGIPWRSRGAAERMGAPLATMRRAGADDVFAAGERLADPLLAGQDYRWLRTTIDGVVLPRAPDRLLAEAPARDVMIGTNAFELDLPGGAGQRDRFIVQSYGAKAPLARAYYRLDRPAPPADPRRGTRDQQIATDATFGCPAQRLARLLAGRGARVWSYRFDGSDDGGMTRHSAELPYIYGGKPIGGVAVMDYWANFIRTGDPNGGALPRWPAFDAAGSRIEIDNQGVRAAREATGGICQWSDTL</sequence>
<evidence type="ECO:0000256" key="1">
    <source>
        <dbReference type="ARBA" id="ARBA00005964"/>
    </source>
</evidence>
<accession>A0A2A4I287</accession>
<dbReference type="Pfam" id="PF00135">
    <property type="entry name" value="COesterase"/>
    <property type="match status" value="1"/>
</dbReference>
<reference evidence="5 6" key="1">
    <citation type="submission" date="2017-09" db="EMBL/GenBank/DDBJ databases">
        <title>Sphingomonas ginsenosidimutans KACC 14949, whole genome shotgun sequence.</title>
        <authorList>
            <person name="Feng G."/>
            <person name="Zhu H."/>
        </authorList>
    </citation>
    <scope>NUCLEOTIDE SEQUENCE [LARGE SCALE GENOMIC DNA]</scope>
    <source>
        <strain evidence="5 6">KACC 14949</strain>
    </source>
</reference>
<dbReference type="PROSITE" id="PS00122">
    <property type="entry name" value="CARBOXYLESTERASE_B_1"/>
    <property type="match status" value="1"/>
</dbReference>
<dbReference type="SUPFAM" id="SSF53474">
    <property type="entry name" value="alpha/beta-Hydrolases"/>
    <property type="match status" value="1"/>
</dbReference>
<dbReference type="InterPro" id="IPR002018">
    <property type="entry name" value="CarbesteraseB"/>
</dbReference>